<feature type="compositionally biased region" description="Low complexity" evidence="1">
    <location>
        <begin position="196"/>
        <end position="205"/>
    </location>
</feature>
<gene>
    <name evidence="2" type="ORF">TIFTF001_054823</name>
</gene>
<feature type="compositionally biased region" description="Polar residues" evidence="1">
    <location>
        <begin position="130"/>
        <end position="142"/>
    </location>
</feature>
<reference evidence="2" key="1">
    <citation type="submission" date="2023-07" db="EMBL/GenBank/DDBJ databases">
        <title>draft genome sequence of fig (Ficus carica).</title>
        <authorList>
            <person name="Takahashi T."/>
            <person name="Nishimura K."/>
        </authorList>
    </citation>
    <scope>NUCLEOTIDE SEQUENCE</scope>
</reference>
<feature type="region of interest" description="Disordered" evidence="1">
    <location>
        <begin position="98"/>
        <end position="147"/>
    </location>
</feature>
<dbReference type="AlphaFoldDB" id="A0AA88EE23"/>
<sequence length="219" mass="23386">MISRMQYVVLTRVRSGLVHGLSWTGLAAPTTPWQRVTVSKLIAILDTRQWSMARQTVKLWVVTASTKSAPGTKIVRGRWGAYVDTNFCSDHDIRDPSHLMSDPSSADDTPFTDGLIGARASPSCRSAPSTRVSRIADQNTRRAPSHQCIPEAKGPECLVYPCEPASRPEYQTSPLAPAPPAHSCSASHRHPPPPALAGVVLADAGSSRPSAPQAGCVAS</sequence>
<proteinExistence type="predicted"/>
<dbReference type="EMBL" id="BTGU01015732">
    <property type="protein sequence ID" value="GMN73119.1"/>
    <property type="molecule type" value="Genomic_DNA"/>
</dbReference>
<name>A0AA88EE23_FICCA</name>
<protein>
    <submittedName>
        <fullName evidence="2">Uncharacterized protein</fullName>
    </submittedName>
</protein>
<evidence type="ECO:0000313" key="2">
    <source>
        <dbReference type="EMBL" id="GMN73119.1"/>
    </source>
</evidence>
<organism evidence="2 3">
    <name type="scientific">Ficus carica</name>
    <name type="common">Common fig</name>
    <dbReference type="NCBI Taxonomy" id="3494"/>
    <lineage>
        <taxon>Eukaryota</taxon>
        <taxon>Viridiplantae</taxon>
        <taxon>Streptophyta</taxon>
        <taxon>Embryophyta</taxon>
        <taxon>Tracheophyta</taxon>
        <taxon>Spermatophyta</taxon>
        <taxon>Magnoliopsida</taxon>
        <taxon>eudicotyledons</taxon>
        <taxon>Gunneridae</taxon>
        <taxon>Pentapetalae</taxon>
        <taxon>rosids</taxon>
        <taxon>fabids</taxon>
        <taxon>Rosales</taxon>
        <taxon>Moraceae</taxon>
        <taxon>Ficeae</taxon>
        <taxon>Ficus</taxon>
    </lineage>
</organism>
<evidence type="ECO:0000256" key="1">
    <source>
        <dbReference type="SAM" id="MobiDB-lite"/>
    </source>
</evidence>
<accession>A0AA88EE23</accession>
<comment type="caution">
    <text evidence="2">The sequence shown here is derived from an EMBL/GenBank/DDBJ whole genome shotgun (WGS) entry which is preliminary data.</text>
</comment>
<dbReference type="Proteomes" id="UP001187192">
    <property type="component" value="Unassembled WGS sequence"/>
</dbReference>
<feature type="non-terminal residue" evidence="2">
    <location>
        <position position="1"/>
    </location>
</feature>
<feature type="compositionally biased region" description="Low complexity" evidence="1">
    <location>
        <begin position="118"/>
        <end position="129"/>
    </location>
</feature>
<keyword evidence="3" id="KW-1185">Reference proteome</keyword>
<feature type="region of interest" description="Disordered" evidence="1">
    <location>
        <begin position="171"/>
        <end position="219"/>
    </location>
</feature>
<evidence type="ECO:0000313" key="3">
    <source>
        <dbReference type="Proteomes" id="UP001187192"/>
    </source>
</evidence>